<feature type="signal peptide" evidence="3">
    <location>
        <begin position="1"/>
        <end position="25"/>
    </location>
</feature>
<feature type="chain" id="PRO_5045247278" evidence="3">
    <location>
        <begin position="26"/>
        <end position="728"/>
    </location>
</feature>
<name>A0ABS8FF88_9FIRM</name>
<evidence type="ECO:0000259" key="4">
    <source>
        <dbReference type="PROSITE" id="PS51272"/>
    </source>
</evidence>
<evidence type="ECO:0000256" key="3">
    <source>
        <dbReference type="SAM" id="SignalP"/>
    </source>
</evidence>
<evidence type="ECO:0000313" key="6">
    <source>
        <dbReference type="Proteomes" id="UP001199236"/>
    </source>
</evidence>
<evidence type="ECO:0000313" key="5">
    <source>
        <dbReference type="EMBL" id="MCC2213216.1"/>
    </source>
</evidence>
<dbReference type="Proteomes" id="UP001199236">
    <property type="component" value="Unassembled WGS sequence"/>
</dbReference>
<reference evidence="5 6" key="1">
    <citation type="submission" date="2021-10" db="EMBL/GenBank/DDBJ databases">
        <title>Anaerobic single-cell dispensing facilitates the cultivation of human gut bacteria.</title>
        <authorList>
            <person name="Afrizal A."/>
        </authorList>
    </citation>
    <scope>NUCLEOTIDE SEQUENCE [LARGE SCALE GENOMIC DNA]</scope>
    <source>
        <strain evidence="5 6">CLA-AA-H223</strain>
    </source>
</reference>
<feature type="domain" description="SLH" evidence="4">
    <location>
        <begin position="79"/>
        <end position="142"/>
    </location>
</feature>
<dbReference type="EMBL" id="JAJEQO010000008">
    <property type="protein sequence ID" value="MCC2213216.1"/>
    <property type="molecule type" value="Genomic_DNA"/>
</dbReference>
<dbReference type="Pfam" id="PF00395">
    <property type="entry name" value="SLH"/>
    <property type="match status" value="1"/>
</dbReference>
<proteinExistence type="predicted"/>
<gene>
    <name evidence="5" type="ORF">LKD34_06895</name>
</gene>
<evidence type="ECO:0000256" key="2">
    <source>
        <dbReference type="SAM" id="MobiDB-lite"/>
    </source>
</evidence>
<dbReference type="RefSeq" id="WP_227622552.1">
    <property type="nucleotide sequence ID" value="NZ_JAJEQO010000008.1"/>
</dbReference>
<sequence length="728" mass="76699">MKNRILAFLLAVSIAVSMLVLPASAAGNANTAVQLSITLNAMDSSQQAALNAVVTRGALARMLVSYSTYRESVGSQGTVGTLFTDLPGTSPYAPYVRIAVQNGWMNGYTDGSFRPDNAVTLEEAVTAILKLMGYKMTDLSGSFPNAQLNKASELGLRNQVDRSQGEVLNYEECALLFYNALTANTASGSAYGSSLGFTVSNGQVDTSSVMLKSLKGPFVAGDTVQLPFVPKMVYRNDKASESAELNKYDVYYYSESLQTLWVYTRRAAGRITAVSPSASAPTSVTVAGTSYTLGSSAVASQVSSLNGGGVGEVVTLLLGMNNEAAGIVTGEEADSVFYGVVQTATRSLVEENGADVLQKVSVMCTDGIARTVNVDKSLNFPQGWLVEIKVTPEGESVEHIDDRRVNGTINTNATALGAAALADDVEILDTTSEGVAGTVRPSRLSGVTLSDLDVRYYTVNDAGQIDRLILNDVTGDLWSYGVLDDVKNLAMNYSDLKSLVTSIAAGDSASGTTTTTGTTTGAATGGTDSSGSTSDTTTTVTGATAVDRLSNLLVPTTSEILWGIVSGDILSTAWQKLTSNTGSLMSIGFQQIAEITGTPFKQIFNYIGGGATYICYVNGAVASYTTAIKYPVLAGGIAVRQETTGSVKAMMQLMPLKIDKVGAASVLSGNERYEMADNVQVYLWYKGQYYPTKLAQVDADGYQLTGWYDNFGCAAGKKVRVIIAVKND</sequence>
<protein>
    <submittedName>
        <fullName evidence="5">S-layer homology domain-containing protein</fullName>
    </submittedName>
</protein>
<evidence type="ECO:0000256" key="1">
    <source>
        <dbReference type="ARBA" id="ARBA00022737"/>
    </source>
</evidence>
<keyword evidence="3" id="KW-0732">Signal</keyword>
<accession>A0ABS8FF88</accession>
<comment type="caution">
    <text evidence="5">The sequence shown here is derived from an EMBL/GenBank/DDBJ whole genome shotgun (WGS) entry which is preliminary data.</text>
</comment>
<keyword evidence="6" id="KW-1185">Reference proteome</keyword>
<keyword evidence="1" id="KW-0677">Repeat</keyword>
<feature type="region of interest" description="Disordered" evidence="2">
    <location>
        <begin position="508"/>
        <end position="538"/>
    </location>
</feature>
<organism evidence="5 6">
    <name type="scientific">Faecalibacterium hominis</name>
    <name type="common">ex Afrizal et al. 2022</name>
    <dbReference type="NCBI Taxonomy" id="2881265"/>
    <lineage>
        <taxon>Bacteria</taxon>
        <taxon>Bacillati</taxon>
        <taxon>Bacillota</taxon>
        <taxon>Clostridia</taxon>
        <taxon>Eubacteriales</taxon>
        <taxon>Oscillospiraceae</taxon>
        <taxon>Faecalibacterium</taxon>
    </lineage>
</organism>
<dbReference type="PROSITE" id="PS51272">
    <property type="entry name" value="SLH"/>
    <property type="match status" value="1"/>
</dbReference>
<dbReference type="InterPro" id="IPR001119">
    <property type="entry name" value="SLH_dom"/>
</dbReference>